<feature type="region of interest" description="Disordered" evidence="1">
    <location>
        <begin position="84"/>
        <end position="110"/>
    </location>
</feature>
<name>A0AAV2F3Q8_9ROSI</name>
<sequence>MSADPAAVVLPEQRKKKKSATGAGIDGDPTMAEEANIAEMLRTILAQQNMAIQTQFDNLNQQLAELRATVNAPMIQRNVAGQVLVPEQNRAPGDEEFQPPKQDRGTKSPI</sequence>
<gene>
    <name evidence="2" type="ORF">LTRI10_LOCUS33291</name>
</gene>
<evidence type="ECO:0000313" key="2">
    <source>
        <dbReference type="EMBL" id="CAL1392664.1"/>
    </source>
</evidence>
<protein>
    <submittedName>
        <fullName evidence="2">Uncharacterized protein</fullName>
    </submittedName>
</protein>
<feature type="compositionally biased region" description="Basic and acidic residues" evidence="1">
    <location>
        <begin position="101"/>
        <end position="110"/>
    </location>
</feature>
<proteinExistence type="predicted"/>
<keyword evidence="3" id="KW-1185">Reference proteome</keyword>
<dbReference type="EMBL" id="OZ034819">
    <property type="protein sequence ID" value="CAL1392664.1"/>
    <property type="molecule type" value="Genomic_DNA"/>
</dbReference>
<dbReference type="AlphaFoldDB" id="A0AAV2F3Q8"/>
<dbReference type="Proteomes" id="UP001497516">
    <property type="component" value="Chromosome 6"/>
</dbReference>
<evidence type="ECO:0000313" key="3">
    <source>
        <dbReference type="Proteomes" id="UP001497516"/>
    </source>
</evidence>
<organism evidence="2 3">
    <name type="scientific">Linum trigynum</name>
    <dbReference type="NCBI Taxonomy" id="586398"/>
    <lineage>
        <taxon>Eukaryota</taxon>
        <taxon>Viridiplantae</taxon>
        <taxon>Streptophyta</taxon>
        <taxon>Embryophyta</taxon>
        <taxon>Tracheophyta</taxon>
        <taxon>Spermatophyta</taxon>
        <taxon>Magnoliopsida</taxon>
        <taxon>eudicotyledons</taxon>
        <taxon>Gunneridae</taxon>
        <taxon>Pentapetalae</taxon>
        <taxon>rosids</taxon>
        <taxon>fabids</taxon>
        <taxon>Malpighiales</taxon>
        <taxon>Linaceae</taxon>
        <taxon>Linum</taxon>
    </lineage>
</organism>
<accession>A0AAV2F3Q8</accession>
<evidence type="ECO:0000256" key="1">
    <source>
        <dbReference type="SAM" id="MobiDB-lite"/>
    </source>
</evidence>
<reference evidence="2 3" key="1">
    <citation type="submission" date="2024-04" db="EMBL/GenBank/DDBJ databases">
        <authorList>
            <person name="Fracassetti M."/>
        </authorList>
    </citation>
    <scope>NUCLEOTIDE SEQUENCE [LARGE SCALE GENOMIC DNA]</scope>
</reference>
<feature type="region of interest" description="Disordered" evidence="1">
    <location>
        <begin position="1"/>
        <end position="31"/>
    </location>
</feature>